<keyword evidence="3" id="KW-1185">Reference proteome</keyword>
<name>A0A6M1PDL6_9BACL</name>
<reference evidence="2 3" key="1">
    <citation type="submission" date="2020-02" db="EMBL/GenBank/DDBJ databases">
        <authorList>
            <person name="Gao J."/>
            <person name="Sun J."/>
        </authorList>
    </citation>
    <scope>NUCLEOTIDE SEQUENCE [LARGE SCALE GENOMIC DNA]</scope>
    <source>
        <strain evidence="2 3">7124</strain>
    </source>
</reference>
<keyword evidence="1" id="KW-0812">Transmembrane</keyword>
<feature type="transmembrane region" description="Helical" evidence="1">
    <location>
        <begin position="42"/>
        <end position="58"/>
    </location>
</feature>
<dbReference type="Proteomes" id="UP000480151">
    <property type="component" value="Unassembled WGS sequence"/>
</dbReference>
<organism evidence="2 3">
    <name type="scientific">Paenibacillus apii</name>
    <dbReference type="NCBI Taxonomy" id="1850370"/>
    <lineage>
        <taxon>Bacteria</taxon>
        <taxon>Bacillati</taxon>
        <taxon>Bacillota</taxon>
        <taxon>Bacilli</taxon>
        <taxon>Bacillales</taxon>
        <taxon>Paenibacillaceae</taxon>
        <taxon>Paenibacillus</taxon>
    </lineage>
</organism>
<protein>
    <submittedName>
        <fullName evidence="2">Uncharacterized protein</fullName>
    </submittedName>
</protein>
<proteinExistence type="predicted"/>
<keyword evidence="1" id="KW-1133">Transmembrane helix</keyword>
<accession>A0A6M1PDL6</accession>
<sequence length="61" mass="6989">MIKRLKKYIATFVGKHIDDLLIIIGLFFIVHATFYLSFVAGLYTLGGILLLIGIYFTLPRR</sequence>
<feature type="transmembrane region" description="Helical" evidence="1">
    <location>
        <begin position="20"/>
        <end position="36"/>
    </location>
</feature>
<comment type="caution">
    <text evidence="2">The sequence shown here is derived from an EMBL/GenBank/DDBJ whole genome shotgun (WGS) entry which is preliminary data.</text>
</comment>
<evidence type="ECO:0000313" key="3">
    <source>
        <dbReference type="Proteomes" id="UP000480151"/>
    </source>
</evidence>
<gene>
    <name evidence="2" type="ORF">G5B47_02590</name>
</gene>
<dbReference type="EMBL" id="JAAKGU010000001">
    <property type="protein sequence ID" value="NGM81296.1"/>
    <property type="molecule type" value="Genomic_DNA"/>
</dbReference>
<dbReference type="RefSeq" id="WP_165094003.1">
    <property type="nucleotide sequence ID" value="NZ_JAAKGU010000001.1"/>
</dbReference>
<evidence type="ECO:0000313" key="2">
    <source>
        <dbReference type="EMBL" id="NGM81296.1"/>
    </source>
</evidence>
<evidence type="ECO:0000256" key="1">
    <source>
        <dbReference type="SAM" id="Phobius"/>
    </source>
</evidence>
<keyword evidence="1" id="KW-0472">Membrane</keyword>
<dbReference type="AlphaFoldDB" id="A0A6M1PDL6"/>